<feature type="compositionally biased region" description="Basic and acidic residues" evidence="1">
    <location>
        <begin position="24"/>
        <end position="44"/>
    </location>
</feature>
<dbReference type="HOGENOM" id="CLU_3212295_0_0_10"/>
<sequence length="44" mass="5309">MYFDNFKLYKNSKKRKENMSFSKDLPDEAGKDMETGNCELERNR</sequence>
<comment type="caution">
    <text evidence="2">The sequence shown here is derived from an EMBL/GenBank/DDBJ whole genome shotgun (WGS) entry which is preliminary data.</text>
</comment>
<gene>
    <name evidence="2" type="ORF">BACCOPRO_01101</name>
</gene>
<evidence type="ECO:0000313" key="2">
    <source>
        <dbReference type="EMBL" id="EEF75611.1"/>
    </source>
</evidence>
<accession>S0FAU3</accession>
<evidence type="ECO:0000313" key="3">
    <source>
        <dbReference type="Proteomes" id="UP000014073"/>
    </source>
</evidence>
<keyword evidence="3" id="KW-1185">Reference proteome</keyword>
<dbReference type="AlphaFoldDB" id="S0FAU3"/>
<dbReference type="Proteomes" id="UP000014073">
    <property type="component" value="Unassembled WGS sequence"/>
</dbReference>
<dbReference type="STRING" id="547042.BACCOPRO_01101"/>
<feature type="region of interest" description="Disordered" evidence="1">
    <location>
        <begin position="14"/>
        <end position="44"/>
    </location>
</feature>
<proteinExistence type="predicted"/>
<reference evidence="2 3" key="1">
    <citation type="submission" date="2008-12" db="EMBL/GenBank/DDBJ databases">
        <authorList>
            <person name="Fulton L."/>
            <person name="Clifton S."/>
            <person name="Fulton B."/>
            <person name="Xu J."/>
            <person name="Minx P."/>
            <person name="Pepin K.H."/>
            <person name="Johnson M."/>
            <person name="Bhonagiri V."/>
            <person name="Nash W.E."/>
            <person name="Mardis E.R."/>
            <person name="Wilson R.K."/>
        </authorList>
    </citation>
    <scope>NUCLEOTIDE SEQUENCE [LARGE SCALE GENOMIC DNA]</scope>
    <source>
        <strain evidence="2 3">DSM 18228</strain>
    </source>
</reference>
<protein>
    <submittedName>
        <fullName evidence="2">Uncharacterized protein</fullName>
    </submittedName>
</protein>
<evidence type="ECO:0000256" key="1">
    <source>
        <dbReference type="SAM" id="MobiDB-lite"/>
    </source>
</evidence>
<name>S0FAU3_9BACT</name>
<dbReference type="EMBL" id="ACBW01000087">
    <property type="protein sequence ID" value="EEF75611.1"/>
    <property type="molecule type" value="Genomic_DNA"/>
</dbReference>
<organism evidence="2 3">
    <name type="scientific">Phocaeicola coprophilus DSM 18228 = JCM 13818</name>
    <dbReference type="NCBI Taxonomy" id="547042"/>
    <lineage>
        <taxon>Bacteria</taxon>
        <taxon>Pseudomonadati</taxon>
        <taxon>Bacteroidota</taxon>
        <taxon>Bacteroidia</taxon>
        <taxon>Bacteroidales</taxon>
        <taxon>Bacteroidaceae</taxon>
        <taxon>Phocaeicola</taxon>
    </lineage>
</organism>